<evidence type="ECO:0000313" key="4">
    <source>
        <dbReference type="Proteomes" id="UP000035331"/>
    </source>
</evidence>
<comment type="pathway">
    <text evidence="1">Cofactor biosynthesis; tetrahydrofolate biosynthesis; 2-amino-4-hydroxy-6-hydroxymethyl-7,8-dihydropteridine diphosphate from 7,8-dihydroneopterin triphosphate: step 3/4.</text>
</comment>
<dbReference type="EC" id="4.1.2.25" evidence="1"/>
<feature type="binding site" evidence="1">
    <location>
        <position position="121"/>
    </location>
    <ligand>
        <name>substrate</name>
    </ligand>
</feature>
<dbReference type="SUPFAM" id="SSF143560">
    <property type="entry name" value="MK0786-like"/>
    <property type="match status" value="1"/>
</dbReference>
<comment type="pathway">
    <text evidence="1">Cofactor biosynthesis; 5,6,7,8-tetrahydromethanopterin biosynthesis.</text>
</comment>
<keyword evidence="1" id="KW-0289">Folate biosynthesis</keyword>
<dbReference type="InterPro" id="IPR027508">
    <property type="entry name" value="DHN_aldolase_MptD"/>
</dbReference>
<dbReference type="Gene3D" id="3.30.1300.20">
    <property type="entry name" value="7,8-dihydroneopterin aldolase (MptD)"/>
    <property type="match status" value="1"/>
</dbReference>
<comment type="similarity">
    <text evidence="1">Belongs to the archaeal dihydroneopterin aldolase family.</text>
</comment>
<proteinExistence type="inferred from homology"/>
<dbReference type="RefSeq" id="WP_196297276.1">
    <property type="nucleotide sequence ID" value="NZ_CP008746.1"/>
</dbReference>
<dbReference type="InterPro" id="IPR007181">
    <property type="entry name" value="MtpD_C"/>
</dbReference>
<dbReference type="GO" id="GO:0004150">
    <property type="term" value="F:dihydroneopterin aldolase activity"/>
    <property type="evidence" value="ECO:0007669"/>
    <property type="project" value="UniProtKB-UniRule"/>
</dbReference>
<keyword evidence="1" id="KW-0456">Lyase</keyword>
<dbReference type="InterPro" id="IPR036839">
    <property type="entry name" value="MptD_sf"/>
</dbReference>
<dbReference type="GO" id="GO:0046656">
    <property type="term" value="P:folic acid biosynthetic process"/>
    <property type="evidence" value="ECO:0007669"/>
    <property type="project" value="UniProtKB-KW"/>
</dbReference>
<comment type="catalytic activity">
    <reaction evidence="1">
        <text>7,8-dihydroneopterin = 6-hydroxymethyl-7,8-dihydropterin + glycolaldehyde</text>
        <dbReference type="Rhea" id="RHEA:10540"/>
        <dbReference type="ChEBI" id="CHEBI:17001"/>
        <dbReference type="ChEBI" id="CHEBI:17071"/>
        <dbReference type="ChEBI" id="CHEBI:44841"/>
        <dbReference type="EC" id="4.1.2.25"/>
    </reaction>
</comment>
<comment type="subunit">
    <text evidence="1">Homotetramer.</text>
</comment>
<dbReference type="UniPathway" id="UPA00065"/>
<name>A0A0G3CFQ2_METBA</name>
<dbReference type="GeneID" id="24843277"/>
<reference evidence="4" key="1">
    <citation type="submission" date="2014-06" db="EMBL/GenBank/DDBJ databases">
        <title>The complete genome sequence of Methanosarcina barkeri CM1.</title>
        <authorList>
            <consortium name="Pastoral Greenhouse Gas Research Consortium"/>
            <person name="Lambie S.C."/>
            <person name="Leahy S.C."/>
            <person name="Kelly W.J."/>
            <person name="Li D."/>
            <person name="Reilly K."/>
            <person name="Attwood G.T."/>
            <person name="Altermann E."/>
        </authorList>
    </citation>
    <scope>NUCLEOTIDE SEQUENCE [LARGE SCALE GENOMIC DNA]</scope>
    <source>
        <strain evidence="4">CM1</strain>
    </source>
</reference>
<dbReference type="EMBL" id="CP008746">
    <property type="protein sequence ID" value="AKJ39585.1"/>
    <property type="molecule type" value="Genomic_DNA"/>
</dbReference>
<gene>
    <name evidence="1 3" type="primary">mptD</name>
    <name evidence="3" type="ORF">MCM1_2573</name>
</gene>
<organism evidence="3 4">
    <name type="scientific">Methanosarcina barkeri CM1</name>
    <dbReference type="NCBI Taxonomy" id="796385"/>
    <lineage>
        <taxon>Archaea</taxon>
        <taxon>Methanobacteriati</taxon>
        <taxon>Methanobacteriota</taxon>
        <taxon>Stenosarchaea group</taxon>
        <taxon>Methanomicrobia</taxon>
        <taxon>Methanosarcinales</taxon>
        <taxon>Methanosarcinaceae</taxon>
        <taxon>Methanosarcina</taxon>
    </lineage>
</organism>
<comment type="function">
    <text evidence="1">Catalyzes the conversion of 7,8-dihydroneopterin (H2Neo) to 6-hydroxymethyl-7,8-dihydropterin (6-HMD).</text>
</comment>
<dbReference type="GO" id="GO:0046654">
    <property type="term" value="P:tetrahydrofolate biosynthetic process"/>
    <property type="evidence" value="ECO:0007669"/>
    <property type="project" value="UniProtKB-UniRule"/>
</dbReference>
<sequence length="131" mass="14904">MNSKKEVICLVQEKVTDRDNAIFEAGIKLGALYHQFTGSPVNLNTVSSLEQAIQKSISVQPYVEEISVKIDRDMLKSKLNDEFGYSELQGPMLKVKITVRYGPSRIKVGMEYDPELNYPLMKILEIEEIHV</sequence>
<evidence type="ECO:0000313" key="3">
    <source>
        <dbReference type="EMBL" id="AKJ39585.1"/>
    </source>
</evidence>
<protein>
    <recommendedName>
        <fullName evidence="1">Dihydroneopterin aldolase</fullName>
        <shortName evidence="1">DHNA</shortName>
        <ecNumber evidence="1">4.1.2.25</ecNumber>
    </recommendedName>
    <alternativeName>
        <fullName evidence="1">7,8-dihydroneopterin aldolase</fullName>
    </alternativeName>
</protein>
<dbReference type="Proteomes" id="UP000035331">
    <property type="component" value="Chromosome"/>
</dbReference>
<dbReference type="Pfam" id="PF04038">
    <property type="entry name" value="DHNA"/>
    <property type="match status" value="1"/>
</dbReference>
<feature type="binding site" evidence="1">
    <location>
        <position position="24"/>
    </location>
    <ligand>
        <name>substrate</name>
    </ligand>
</feature>
<evidence type="ECO:0000256" key="1">
    <source>
        <dbReference type="HAMAP-Rule" id="MF_02130"/>
    </source>
</evidence>
<dbReference type="PATRIC" id="fig|796385.3.peg.3165"/>
<dbReference type="GO" id="GO:2001118">
    <property type="term" value="P:tetrahydromethanopterin biosynthetic process"/>
    <property type="evidence" value="ECO:0007669"/>
    <property type="project" value="UniProtKB-UniRule"/>
</dbReference>
<evidence type="ECO:0000259" key="2">
    <source>
        <dbReference type="Pfam" id="PF04038"/>
    </source>
</evidence>
<dbReference type="HAMAP" id="MF_02130">
    <property type="entry name" value="DHNA_arch"/>
    <property type="match status" value="1"/>
</dbReference>
<dbReference type="AlphaFoldDB" id="A0A0G3CFQ2"/>
<reference evidence="3 4" key="2">
    <citation type="journal article" date="2015" name="Stand. Genomic Sci.">
        <title>The complete genome sequence of the rumen methanogen Methanosarcina barkeri CM1.</title>
        <authorList>
            <person name="Lambie S.C."/>
            <person name="Kelly W.J."/>
            <person name="Leahy S.C."/>
            <person name="Li D."/>
            <person name="Reilly K."/>
            <person name="McAllister T.A."/>
            <person name="Valle E.R."/>
            <person name="Attwood G.T."/>
            <person name="Altermann E."/>
        </authorList>
    </citation>
    <scope>NUCLEOTIDE SEQUENCE [LARGE SCALE GENOMIC DNA]</scope>
    <source>
        <strain evidence="3 4">CM1</strain>
    </source>
</reference>
<feature type="domain" description="Dihydroneopterin aldolase MtpD C-terminal" evidence="2">
    <location>
        <begin position="16"/>
        <end position="123"/>
    </location>
</feature>
<accession>A0A0G3CFQ2</accession>
<dbReference type="UniPathway" id="UPA00077">
    <property type="reaction ID" value="UER00154"/>
</dbReference>